<protein>
    <submittedName>
        <fullName evidence="2">Uncharacterized protein</fullName>
    </submittedName>
</protein>
<evidence type="ECO:0000256" key="1">
    <source>
        <dbReference type="SAM" id="MobiDB-lite"/>
    </source>
</evidence>
<organism evidence="2">
    <name type="scientific">Arundo donax</name>
    <name type="common">Giant reed</name>
    <name type="synonym">Donax arundinaceus</name>
    <dbReference type="NCBI Taxonomy" id="35708"/>
    <lineage>
        <taxon>Eukaryota</taxon>
        <taxon>Viridiplantae</taxon>
        <taxon>Streptophyta</taxon>
        <taxon>Embryophyta</taxon>
        <taxon>Tracheophyta</taxon>
        <taxon>Spermatophyta</taxon>
        <taxon>Magnoliopsida</taxon>
        <taxon>Liliopsida</taxon>
        <taxon>Poales</taxon>
        <taxon>Poaceae</taxon>
        <taxon>PACMAD clade</taxon>
        <taxon>Arundinoideae</taxon>
        <taxon>Arundineae</taxon>
        <taxon>Arundo</taxon>
    </lineage>
</organism>
<name>A0A0A9CU73_ARUDO</name>
<feature type="compositionally biased region" description="Basic residues" evidence="1">
    <location>
        <begin position="48"/>
        <end position="57"/>
    </location>
</feature>
<dbReference type="EMBL" id="GBRH01220945">
    <property type="protein sequence ID" value="JAD76950.1"/>
    <property type="molecule type" value="Transcribed_RNA"/>
</dbReference>
<accession>A0A0A9CU73</accession>
<sequence length="234" mass="24917">MCSGEMKLQPMFLENSTAASKTRLLAPENGTSVASPGAACAGPPLLRVARHASRARSTRTPDPRNPAADRSSATRPSSRWCGATASSPIPRASRCENTTAFTARSVNRSNTALTTAPRRRWCCPRRGAAGVASVTADALSGRASASALPPAADTENRRRRAGSEVARMDADGADEDEQQHASIVRIRRRSTPRISPSLRSVRGMIGCFLNYRHVPTAARCGCKAARYRIENGSG</sequence>
<reference evidence="2" key="2">
    <citation type="journal article" date="2015" name="Data Brief">
        <title>Shoot transcriptome of the giant reed, Arundo donax.</title>
        <authorList>
            <person name="Barrero R.A."/>
            <person name="Guerrero F.D."/>
            <person name="Moolhuijzen P."/>
            <person name="Goolsby J.A."/>
            <person name="Tidwell J."/>
            <person name="Bellgard S.E."/>
            <person name="Bellgard M.I."/>
        </authorList>
    </citation>
    <scope>NUCLEOTIDE SEQUENCE</scope>
    <source>
        <tissue evidence="2">Shoot tissue taken approximately 20 cm above the soil surface</tissue>
    </source>
</reference>
<feature type="region of interest" description="Disordered" evidence="1">
    <location>
        <begin position="27"/>
        <end position="93"/>
    </location>
</feature>
<proteinExistence type="predicted"/>
<dbReference type="AlphaFoldDB" id="A0A0A9CU73"/>
<evidence type="ECO:0000313" key="2">
    <source>
        <dbReference type="EMBL" id="JAD76950.1"/>
    </source>
</evidence>
<feature type="region of interest" description="Disordered" evidence="1">
    <location>
        <begin position="142"/>
        <end position="180"/>
    </location>
</feature>
<reference evidence="2" key="1">
    <citation type="submission" date="2014-09" db="EMBL/GenBank/DDBJ databases">
        <authorList>
            <person name="Magalhaes I.L.F."/>
            <person name="Oliveira U."/>
            <person name="Santos F.R."/>
            <person name="Vidigal T.H.D.A."/>
            <person name="Brescovit A.D."/>
            <person name="Santos A.J."/>
        </authorList>
    </citation>
    <scope>NUCLEOTIDE SEQUENCE</scope>
    <source>
        <tissue evidence="2">Shoot tissue taken approximately 20 cm above the soil surface</tissue>
    </source>
</reference>